<name>A0A3N4GAX8_9ACTN</name>
<dbReference type="Gene3D" id="3.30.559.10">
    <property type="entry name" value="Chloramphenicol acetyltransferase-like domain"/>
    <property type="match status" value="1"/>
</dbReference>
<dbReference type="PANTHER" id="PTHR31650">
    <property type="entry name" value="O-ACYLTRANSFERASE (WSD1-LIKE) FAMILY PROTEIN"/>
    <property type="match status" value="1"/>
</dbReference>
<evidence type="ECO:0000313" key="15">
    <source>
        <dbReference type="Proteomes" id="UP000267536"/>
    </source>
</evidence>
<dbReference type="GO" id="GO:0004144">
    <property type="term" value="F:diacylglycerol O-acyltransferase activity"/>
    <property type="evidence" value="ECO:0007669"/>
    <property type="project" value="UniProtKB-EC"/>
</dbReference>
<dbReference type="SUPFAM" id="SSF52777">
    <property type="entry name" value="CoA-dependent acyltransferases"/>
    <property type="match status" value="1"/>
</dbReference>
<dbReference type="GO" id="GO:0019432">
    <property type="term" value="P:triglyceride biosynthetic process"/>
    <property type="evidence" value="ECO:0007669"/>
    <property type="project" value="UniProtKB-UniPathway"/>
</dbReference>
<evidence type="ECO:0000256" key="11">
    <source>
        <dbReference type="RuleBase" id="RU361241"/>
    </source>
</evidence>
<evidence type="ECO:0000256" key="1">
    <source>
        <dbReference type="ARBA" id="ARBA00004771"/>
    </source>
</evidence>
<sequence>MQRLSGLDASFLYLETRSQLMHVVGIMELDASTIPGGYSFTRMRTQLNARVAAMPMLRRRLENSALNIDHPVWVEDDHFDIDRHVHRVALPSPAGKRELNELCGHLAGQALDRGKPLWELWIIEGSADGTICAFLRMHHASVDGVTTAEVLGQLCSLTPDEPDVDPEKVAETAGGPNRTGMVISGALNYFVQRPIAMAKLLPQTVGVPIEWFRRSRSRTGMPAPFAAPRTVFNGPISPHRSIATTQLCLDDVKRVKNRFGVKVNDVVLAMVGGALREYLSQHGDLPDSPLVAMVPVSVHDADERDLVVNGTNKVTGMFTELPSDVADPVERLERAGELARRAKEHHADIDANILRAWAQFAPGTMLSTLMKFYGDRKLALNHPPVFNVTVSNVAGPDFSIYFCGAKVAAVYPLGPIFHGLALNITAFSVDGQLNVGIVTCPDEVPDVEVIAEAFDHQLKALIEACDD</sequence>
<accession>A0A3N4GAX8</accession>
<comment type="catalytic activity">
    <reaction evidence="10 11">
        <text>an acyl-CoA + a 1,2-diacyl-sn-glycerol = a triacyl-sn-glycerol + CoA</text>
        <dbReference type="Rhea" id="RHEA:10868"/>
        <dbReference type="ChEBI" id="CHEBI:17815"/>
        <dbReference type="ChEBI" id="CHEBI:57287"/>
        <dbReference type="ChEBI" id="CHEBI:58342"/>
        <dbReference type="ChEBI" id="CHEBI:64615"/>
        <dbReference type="EC" id="2.3.1.20"/>
    </reaction>
</comment>
<keyword evidence="6 11" id="KW-0808">Transferase</keyword>
<evidence type="ECO:0000259" key="13">
    <source>
        <dbReference type="Pfam" id="PF06974"/>
    </source>
</evidence>
<dbReference type="InterPro" id="IPR014292">
    <property type="entry name" value="Acyl_transf_WS/DGAT"/>
</dbReference>
<gene>
    <name evidence="14" type="ORF">EF294_11935</name>
</gene>
<dbReference type="RefSeq" id="WP_123929907.1">
    <property type="nucleotide sequence ID" value="NZ_JBPSDP010000007.1"/>
</dbReference>
<dbReference type="Pfam" id="PF06974">
    <property type="entry name" value="WS_DGAT_C"/>
    <property type="match status" value="1"/>
</dbReference>
<keyword evidence="8 11" id="KW-0443">Lipid metabolism</keyword>
<dbReference type="GO" id="GO:0005886">
    <property type="term" value="C:plasma membrane"/>
    <property type="evidence" value="ECO:0007669"/>
    <property type="project" value="TreeGrafter"/>
</dbReference>
<keyword evidence="9 11" id="KW-0012">Acyltransferase</keyword>
<evidence type="ECO:0000256" key="6">
    <source>
        <dbReference type="ARBA" id="ARBA00022679"/>
    </source>
</evidence>
<keyword evidence="5 11" id="KW-0444">Lipid biosynthesis</keyword>
<dbReference type="InterPro" id="IPR009721">
    <property type="entry name" value="O-acyltransferase_WSD1_C"/>
</dbReference>
<dbReference type="GO" id="GO:0051701">
    <property type="term" value="P:biological process involved in interaction with host"/>
    <property type="evidence" value="ECO:0007669"/>
    <property type="project" value="TreeGrafter"/>
</dbReference>
<evidence type="ECO:0000313" key="14">
    <source>
        <dbReference type="EMBL" id="RPA59943.1"/>
    </source>
</evidence>
<dbReference type="OrthoDB" id="9810950at2"/>
<evidence type="ECO:0000256" key="8">
    <source>
        <dbReference type="ARBA" id="ARBA00023098"/>
    </source>
</evidence>
<evidence type="ECO:0000256" key="4">
    <source>
        <dbReference type="ARBA" id="ARBA00013244"/>
    </source>
</evidence>
<dbReference type="GO" id="GO:0071731">
    <property type="term" value="P:response to nitric oxide"/>
    <property type="evidence" value="ECO:0007669"/>
    <property type="project" value="TreeGrafter"/>
</dbReference>
<dbReference type="UniPathway" id="UPA00282"/>
<evidence type="ECO:0000256" key="2">
    <source>
        <dbReference type="ARBA" id="ARBA00005189"/>
    </source>
</evidence>
<dbReference type="EC" id="2.3.1.20" evidence="4 11"/>
<evidence type="ECO:0000256" key="5">
    <source>
        <dbReference type="ARBA" id="ARBA00022516"/>
    </source>
</evidence>
<comment type="pathway">
    <text evidence="2">Lipid metabolism.</text>
</comment>
<comment type="caution">
    <text evidence="14">The sequence shown here is derived from an EMBL/GenBank/DDBJ whole genome shotgun (WGS) entry which is preliminary data.</text>
</comment>
<dbReference type="InterPro" id="IPR045034">
    <property type="entry name" value="O-acyltransferase_WSD1-like"/>
</dbReference>
<evidence type="ECO:0000256" key="3">
    <source>
        <dbReference type="ARBA" id="ARBA00009587"/>
    </source>
</evidence>
<dbReference type="InterPro" id="IPR004255">
    <property type="entry name" value="O-acyltransferase_WSD1_N"/>
</dbReference>
<feature type="domain" description="O-acyltransferase WSD1 C-terminal" evidence="13">
    <location>
        <begin position="312"/>
        <end position="461"/>
    </location>
</feature>
<dbReference type="GO" id="GO:0001666">
    <property type="term" value="P:response to hypoxia"/>
    <property type="evidence" value="ECO:0007669"/>
    <property type="project" value="TreeGrafter"/>
</dbReference>
<evidence type="ECO:0000256" key="7">
    <source>
        <dbReference type="ARBA" id="ARBA00022798"/>
    </source>
</evidence>
<comment type="pathway">
    <text evidence="1 11">Glycerolipid metabolism; triacylglycerol biosynthesis.</text>
</comment>
<dbReference type="PANTHER" id="PTHR31650:SF1">
    <property type="entry name" value="WAX ESTER SYNTHASE_DIACYLGLYCEROL ACYLTRANSFERASE 4-RELATED"/>
    <property type="match status" value="1"/>
</dbReference>
<evidence type="ECO:0000256" key="10">
    <source>
        <dbReference type="ARBA" id="ARBA00048109"/>
    </source>
</evidence>
<dbReference type="InterPro" id="IPR023213">
    <property type="entry name" value="CAT-like_dom_sf"/>
</dbReference>
<proteinExistence type="inferred from homology"/>
<protein>
    <recommendedName>
        <fullName evidence="4 11">Diacylglycerol O-acyltransferase</fullName>
        <ecNumber evidence="4 11">2.3.1.20</ecNumber>
    </recommendedName>
</protein>
<dbReference type="NCBIfam" id="TIGR02946">
    <property type="entry name" value="acyl_WS_DGAT"/>
    <property type="match status" value="1"/>
</dbReference>
<dbReference type="EMBL" id="RKMH01000008">
    <property type="protein sequence ID" value="RPA59943.1"/>
    <property type="molecule type" value="Genomic_DNA"/>
</dbReference>
<dbReference type="GO" id="GO:0006071">
    <property type="term" value="P:glycerol metabolic process"/>
    <property type="evidence" value="ECO:0007669"/>
    <property type="project" value="UniProtKB-KW"/>
</dbReference>
<reference evidence="14 15" key="1">
    <citation type="submission" date="2018-11" db="EMBL/GenBank/DDBJ databases">
        <title>Draft genome sequence of Gordonia sp. RS15-1S isolated from rice stems.</title>
        <authorList>
            <person name="Muangham S."/>
        </authorList>
    </citation>
    <scope>NUCLEOTIDE SEQUENCE [LARGE SCALE GENOMIC DNA]</scope>
    <source>
        <strain evidence="14 15">RS15-1S</strain>
    </source>
</reference>
<dbReference type="Proteomes" id="UP000267536">
    <property type="component" value="Unassembled WGS sequence"/>
</dbReference>
<keyword evidence="7 11" id="KW-0319">Glycerol metabolism</keyword>
<comment type="similarity">
    <text evidence="3 11">Belongs to the long-chain O-acyltransferase family.</text>
</comment>
<dbReference type="Pfam" id="PF03007">
    <property type="entry name" value="WS_DGAT_cat"/>
    <property type="match status" value="1"/>
</dbReference>
<organism evidence="14 15">
    <name type="scientific">Gordonia oryzae</name>
    <dbReference type="NCBI Taxonomy" id="2487349"/>
    <lineage>
        <taxon>Bacteria</taxon>
        <taxon>Bacillati</taxon>
        <taxon>Actinomycetota</taxon>
        <taxon>Actinomycetes</taxon>
        <taxon>Mycobacteriales</taxon>
        <taxon>Gordoniaceae</taxon>
        <taxon>Gordonia</taxon>
    </lineage>
</organism>
<evidence type="ECO:0000259" key="12">
    <source>
        <dbReference type="Pfam" id="PF03007"/>
    </source>
</evidence>
<feature type="domain" description="O-acyltransferase WSD1-like N-terminal" evidence="12">
    <location>
        <begin position="4"/>
        <end position="267"/>
    </location>
</feature>
<dbReference type="AlphaFoldDB" id="A0A3N4GAX8"/>
<evidence type="ECO:0000256" key="9">
    <source>
        <dbReference type="ARBA" id="ARBA00023315"/>
    </source>
</evidence>
<keyword evidence="15" id="KW-1185">Reference proteome</keyword>